<dbReference type="NCBIfam" id="TIGR02718">
    <property type="entry name" value="sider_RhtX_FptX"/>
    <property type="match status" value="1"/>
</dbReference>
<dbReference type="InterPro" id="IPR004752">
    <property type="entry name" value="AmpG_permease/AT-1"/>
</dbReference>
<comment type="caution">
    <text evidence="7">The sequence shown here is derived from an EMBL/GenBank/DDBJ whole genome shotgun (WGS) entry which is preliminary data.</text>
</comment>
<dbReference type="Proteomes" id="UP000026682">
    <property type="component" value="Unassembled WGS sequence"/>
</dbReference>
<evidence type="ECO:0000256" key="1">
    <source>
        <dbReference type="ARBA" id="ARBA00004141"/>
    </source>
</evidence>
<feature type="transmembrane region" description="Helical" evidence="6">
    <location>
        <begin position="251"/>
        <end position="271"/>
    </location>
</feature>
<dbReference type="SUPFAM" id="SSF103473">
    <property type="entry name" value="MFS general substrate transporter"/>
    <property type="match status" value="1"/>
</dbReference>
<evidence type="ECO:0000313" key="7">
    <source>
        <dbReference type="EMBL" id="KAK90566.1"/>
    </source>
</evidence>
<dbReference type="PATRIC" id="fig|1331206.3.peg.2037"/>
<reference evidence="7 8" key="1">
    <citation type="submission" date="2014-03" db="EMBL/GenBank/DDBJ databases">
        <title>Genome sequence of Bordetella holmseii.</title>
        <authorList>
            <person name="Harvill E."/>
            <person name="Goodfield L.L."/>
            <person name="Ivanov Y."/>
            <person name="Meyer J.A."/>
            <person name="Newth C."/>
            <person name="Cassiday P."/>
            <person name="Tondella M.L."/>
            <person name="Liao P."/>
            <person name="Zimmerman J."/>
            <person name="Meert K."/>
            <person name="Wessel D."/>
            <person name="Berger J."/>
            <person name="Dean J.M."/>
            <person name="Holubkov R."/>
            <person name="Burr J."/>
            <person name="Liu T."/>
            <person name="Brinkac L.M."/>
            <person name="Sanka R."/>
            <person name="Kim M."/>
            <person name="Losada L."/>
        </authorList>
    </citation>
    <scope>NUCLEOTIDE SEQUENCE [LARGE SCALE GENOMIC DNA]</scope>
    <source>
        <strain evidence="7 8">CDC-H585-BH</strain>
    </source>
</reference>
<evidence type="ECO:0000256" key="5">
    <source>
        <dbReference type="ARBA" id="ARBA00023136"/>
    </source>
</evidence>
<name>A0A158M4R2_9BORD</name>
<dbReference type="Gene3D" id="1.20.1250.20">
    <property type="entry name" value="MFS general substrate transporter like domains"/>
    <property type="match status" value="1"/>
</dbReference>
<comment type="subcellular location">
    <subcellularLocation>
        <location evidence="1">Membrane</location>
        <topology evidence="1">Multi-pass membrane protein</topology>
    </subcellularLocation>
</comment>
<dbReference type="InterPro" id="IPR014090">
    <property type="entry name" value="Siderophore_transpt_RhtX/FptX"/>
</dbReference>
<gene>
    <name evidence="7" type="ORF">L497_1533</name>
</gene>
<dbReference type="AlphaFoldDB" id="A0A158M4R2"/>
<organism evidence="7 8">
    <name type="scientific">Bordetella holmesii CDC-H585-BH</name>
    <dbReference type="NCBI Taxonomy" id="1331206"/>
    <lineage>
        <taxon>Bacteria</taxon>
        <taxon>Pseudomonadati</taxon>
        <taxon>Pseudomonadota</taxon>
        <taxon>Betaproteobacteria</taxon>
        <taxon>Burkholderiales</taxon>
        <taxon>Alcaligenaceae</taxon>
        <taxon>Bordetella</taxon>
    </lineage>
</organism>
<feature type="transmembrane region" description="Helical" evidence="6">
    <location>
        <begin position="368"/>
        <end position="392"/>
    </location>
</feature>
<keyword evidence="5 6" id="KW-0472">Membrane</keyword>
<feature type="transmembrane region" description="Helical" evidence="6">
    <location>
        <begin position="278"/>
        <end position="299"/>
    </location>
</feature>
<keyword evidence="2" id="KW-0813">Transport</keyword>
<evidence type="ECO:0000313" key="8">
    <source>
        <dbReference type="Proteomes" id="UP000026682"/>
    </source>
</evidence>
<dbReference type="Pfam" id="PF07690">
    <property type="entry name" value="MFS_1"/>
    <property type="match status" value="1"/>
</dbReference>
<dbReference type="PANTHER" id="PTHR12778">
    <property type="entry name" value="SOLUTE CARRIER FAMILY 33 ACETYL-COA TRANSPORTER -RELATED"/>
    <property type="match status" value="1"/>
</dbReference>
<dbReference type="RefSeq" id="WP_005014315.1">
    <property type="nucleotide sequence ID" value="NZ_JFZZ01000072.1"/>
</dbReference>
<evidence type="ECO:0000256" key="3">
    <source>
        <dbReference type="ARBA" id="ARBA00022692"/>
    </source>
</evidence>
<feature type="transmembrane region" description="Helical" evidence="6">
    <location>
        <begin position="79"/>
        <end position="98"/>
    </location>
</feature>
<evidence type="ECO:0000256" key="2">
    <source>
        <dbReference type="ARBA" id="ARBA00022448"/>
    </source>
</evidence>
<dbReference type="GeneID" id="93119650"/>
<dbReference type="GO" id="GO:0022857">
    <property type="term" value="F:transmembrane transporter activity"/>
    <property type="evidence" value="ECO:0007669"/>
    <property type="project" value="InterPro"/>
</dbReference>
<dbReference type="InterPro" id="IPR036259">
    <property type="entry name" value="MFS_trans_sf"/>
</dbReference>
<accession>A0A158M4R2</accession>
<evidence type="ECO:0000256" key="4">
    <source>
        <dbReference type="ARBA" id="ARBA00022989"/>
    </source>
</evidence>
<feature type="transmembrane region" description="Helical" evidence="6">
    <location>
        <begin position="145"/>
        <end position="165"/>
    </location>
</feature>
<dbReference type="GO" id="GO:0016020">
    <property type="term" value="C:membrane"/>
    <property type="evidence" value="ECO:0007669"/>
    <property type="project" value="UniProtKB-SubCell"/>
</dbReference>
<feature type="transmembrane region" description="Helical" evidence="6">
    <location>
        <begin position="171"/>
        <end position="190"/>
    </location>
</feature>
<dbReference type="PANTHER" id="PTHR12778:SF10">
    <property type="entry name" value="MAJOR FACILITATOR SUPERFAMILY DOMAIN-CONTAINING PROTEIN 3"/>
    <property type="match status" value="1"/>
</dbReference>
<protein>
    <submittedName>
        <fullName evidence="7">Siderophore transporter, RhtX/FptX family</fullName>
    </submittedName>
</protein>
<dbReference type="EMBL" id="JFZZ01000072">
    <property type="protein sequence ID" value="KAK90566.1"/>
    <property type="molecule type" value="Genomic_DNA"/>
</dbReference>
<keyword evidence="4 6" id="KW-1133">Transmembrane helix</keyword>
<proteinExistence type="predicted"/>
<dbReference type="InterPro" id="IPR011701">
    <property type="entry name" value="MFS"/>
</dbReference>
<feature type="transmembrane region" description="Helical" evidence="6">
    <location>
        <begin position="41"/>
        <end position="58"/>
    </location>
</feature>
<feature type="transmembrane region" description="Helical" evidence="6">
    <location>
        <begin position="305"/>
        <end position="328"/>
    </location>
</feature>
<evidence type="ECO:0000256" key="6">
    <source>
        <dbReference type="SAM" id="Phobius"/>
    </source>
</evidence>
<sequence>MSFMQSRPRLFLMIGALYLSQGIPLGLAMEALPTLLRRDGAALQALAWLPLVGLPWVLKFLWASQVDNRWSPAWGRRRSWILPMQLLALGCLLILAMVGTDDAALGILLLGLASLASATQDIATDGLTAEHFSSDDLARANAIQVGGTMVGFFLGGPGCLTLGAYVGSRGAVLGLAGLVGFSLLMVSLWREPPVKLARQDRACLRGFLRRPGAWPLVWAAGLSAMAVAAPYGLAKLMLVDAGWAPEAIGRLGLAGGAVTLLLGCGGGAWLAERIGPRNALGLGLLASAAAATAWIALAAGEPGPLGAFLAQALASFGAGAASVGLMTLAMRFAQDGRQAGTDMTAVQSARDLGEVMASAGMTALAAQLGYSVSFGVSLGGALLVLILLLLTFTPGRAKPVA</sequence>
<keyword evidence="3 6" id="KW-0812">Transmembrane</keyword>
<dbReference type="STRING" id="35814.BBB42_10965"/>
<feature type="transmembrane region" description="Helical" evidence="6">
    <location>
        <begin position="211"/>
        <end position="231"/>
    </location>
</feature>